<keyword evidence="1" id="KW-0812">Transmembrane</keyword>
<organism evidence="2 3">
    <name type="scientific">Eiseniibacteriota bacterium</name>
    <dbReference type="NCBI Taxonomy" id="2212470"/>
    <lineage>
        <taxon>Bacteria</taxon>
        <taxon>Candidatus Eiseniibacteriota</taxon>
    </lineage>
</organism>
<feature type="transmembrane region" description="Helical" evidence="1">
    <location>
        <begin position="6"/>
        <end position="24"/>
    </location>
</feature>
<protein>
    <recommendedName>
        <fullName evidence="4">Chromosome partition protein Smc</fullName>
    </recommendedName>
</protein>
<dbReference type="Proteomes" id="UP000316609">
    <property type="component" value="Unassembled WGS sequence"/>
</dbReference>
<name>A0A538TJZ8_UNCEI</name>
<proteinExistence type="predicted"/>
<evidence type="ECO:0000313" key="3">
    <source>
        <dbReference type="Proteomes" id="UP000316609"/>
    </source>
</evidence>
<accession>A0A538TJZ8</accession>
<dbReference type="EMBL" id="VBOY01000099">
    <property type="protein sequence ID" value="TMQ63939.1"/>
    <property type="molecule type" value="Genomic_DNA"/>
</dbReference>
<keyword evidence="1" id="KW-1133">Transmembrane helix</keyword>
<evidence type="ECO:0000256" key="1">
    <source>
        <dbReference type="SAM" id="Phobius"/>
    </source>
</evidence>
<reference evidence="2 3" key="1">
    <citation type="journal article" date="2019" name="Nat. Microbiol.">
        <title>Mediterranean grassland soil C-N compound turnover is dependent on rainfall and depth, and is mediated by genomically divergent microorganisms.</title>
        <authorList>
            <person name="Diamond S."/>
            <person name="Andeer P.F."/>
            <person name="Li Z."/>
            <person name="Crits-Christoph A."/>
            <person name="Burstein D."/>
            <person name="Anantharaman K."/>
            <person name="Lane K.R."/>
            <person name="Thomas B.C."/>
            <person name="Pan C."/>
            <person name="Northen T.R."/>
            <person name="Banfield J.F."/>
        </authorList>
    </citation>
    <scope>NUCLEOTIDE SEQUENCE [LARGE SCALE GENOMIC DNA]</scope>
    <source>
        <strain evidence="2">WS_8</strain>
    </source>
</reference>
<sequence length="289" mass="31322">MRKSVVFALGAAIVVLLGGTIFLYQKYRKTAADYAATKTSEETLQNRYTAAINSIAQIQDSLSAIVLGDGSTRLVGDFQTERKLTQATGDETLDRIAVLKAGVERTKLRIQQLEFSLQKSGVKVTGLQKMIANLKHSVADKETQIGQLSVRVDSLQTSVTGLTTEVQESQETIQTQQADLEAKRKELGTIYYVIGNKKNLTTSGVIAAKGGVLGLGKTLKPTGQVNESAFTPLDTDQQTVVEIPTKKAQVLTAQPPSSYQLTLNGGGLELRITDPKEFRKVKHLVILTS</sequence>
<evidence type="ECO:0000313" key="2">
    <source>
        <dbReference type="EMBL" id="TMQ63939.1"/>
    </source>
</evidence>
<evidence type="ECO:0008006" key="4">
    <source>
        <dbReference type="Google" id="ProtNLM"/>
    </source>
</evidence>
<dbReference type="AlphaFoldDB" id="A0A538TJZ8"/>
<dbReference type="Gene3D" id="1.20.5.340">
    <property type="match status" value="1"/>
</dbReference>
<gene>
    <name evidence="2" type="ORF">E6K78_10100</name>
</gene>
<keyword evidence="1" id="KW-0472">Membrane</keyword>
<comment type="caution">
    <text evidence="2">The sequence shown here is derived from an EMBL/GenBank/DDBJ whole genome shotgun (WGS) entry which is preliminary data.</text>
</comment>